<dbReference type="InterPro" id="IPR001314">
    <property type="entry name" value="Peptidase_S1A"/>
</dbReference>
<dbReference type="InterPro" id="IPR050430">
    <property type="entry name" value="Peptidase_S1"/>
</dbReference>
<evidence type="ECO:0000313" key="9">
    <source>
        <dbReference type="Proteomes" id="UP001152799"/>
    </source>
</evidence>
<keyword evidence="5" id="KW-1015">Disulfide bond</keyword>
<feature type="domain" description="Peptidase S1" evidence="7">
    <location>
        <begin position="35"/>
        <end position="271"/>
    </location>
</feature>
<sequence>MANMIKLVGAICLSLIFAVILSEVTAKPQHPPLKIVNGTTAENGEFPYIVQLLDYSNYFLCGGSIIGDRWILTAGHCIETGEGGTVVYGTNVLAENRHLNTSIKIKDSYLHPLFNYNNTPSGIVPYFDVGIIELEHAIPFDSNAQPVQLVNSSAQVPFHQNGTLSGWGVTETYGEVSNYLQKINLQLLNDTECGQKIGDYAGADIFNSTHNLCSDDYFNGECFGDSGSPFVVDGLQYGVVSWSFKPCGITPGTYSRLTTPAYREFIRNVTGI</sequence>
<evidence type="ECO:0000256" key="3">
    <source>
        <dbReference type="ARBA" id="ARBA00022801"/>
    </source>
</evidence>
<name>A0A9N9MQD2_9CUCU</name>
<dbReference type="Gene3D" id="2.40.10.10">
    <property type="entry name" value="Trypsin-like serine proteases"/>
    <property type="match status" value="1"/>
</dbReference>
<feature type="chain" id="PRO_5040424676" description="Peptidase S1 domain-containing protein" evidence="6">
    <location>
        <begin position="27"/>
        <end position="272"/>
    </location>
</feature>
<reference evidence="8" key="1">
    <citation type="submission" date="2022-01" db="EMBL/GenBank/DDBJ databases">
        <authorList>
            <person name="King R."/>
        </authorList>
    </citation>
    <scope>NUCLEOTIDE SEQUENCE</scope>
</reference>
<dbReference type="EMBL" id="OU892281">
    <property type="protein sequence ID" value="CAG9769370.1"/>
    <property type="molecule type" value="Genomic_DNA"/>
</dbReference>
<dbReference type="PROSITE" id="PS00134">
    <property type="entry name" value="TRYPSIN_HIS"/>
    <property type="match status" value="1"/>
</dbReference>
<evidence type="ECO:0000256" key="1">
    <source>
        <dbReference type="ARBA" id="ARBA00007664"/>
    </source>
</evidence>
<evidence type="ECO:0000256" key="6">
    <source>
        <dbReference type="SAM" id="SignalP"/>
    </source>
</evidence>
<keyword evidence="2" id="KW-0645">Protease</keyword>
<dbReference type="SUPFAM" id="SSF50494">
    <property type="entry name" value="Trypsin-like serine proteases"/>
    <property type="match status" value="1"/>
</dbReference>
<dbReference type="CDD" id="cd00190">
    <property type="entry name" value="Tryp_SPc"/>
    <property type="match status" value="1"/>
</dbReference>
<organism evidence="8 9">
    <name type="scientific">Ceutorhynchus assimilis</name>
    <name type="common">cabbage seed weevil</name>
    <dbReference type="NCBI Taxonomy" id="467358"/>
    <lineage>
        <taxon>Eukaryota</taxon>
        <taxon>Metazoa</taxon>
        <taxon>Ecdysozoa</taxon>
        <taxon>Arthropoda</taxon>
        <taxon>Hexapoda</taxon>
        <taxon>Insecta</taxon>
        <taxon>Pterygota</taxon>
        <taxon>Neoptera</taxon>
        <taxon>Endopterygota</taxon>
        <taxon>Coleoptera</taxon>
        <taxon>Polyphaga</taxon>
        <taxon>Cucujiformia</taxon>
        <taxon>Curculionidae</taxon>
        <taxon>Ceutorhynchinae</taxon>
        <taxon>Ceutorhynchus</taxon>
    </lineage>
</organism>
<evidence type="ECO:0000256" key="5">
    <source>
        <dbReference type="ARBA" id="ARBA00023157"/>
    </source>
</evidence>
<gene>
    <name evidence="8" type="ORF">CEUTPL_LOCUS9882</name>
</gene>
<dbReference type="InterPro" id="IPR001254">
    <property type="entry name" value="Trypsin_dom"/>
</dbReference>
<dbReference type="GO" id="GO:0004252">
    <property type="term" value="F:serine-type endopeptidase activity"/>
    <property type="evidence" value="ECO:0007669"/>
    <property type="project" value="InterPro"/>
</dbReference>
<dbReference type="FunFam" id="2.40.10.10:FF:000068">
    <property type="entry name" value="transmembrane protease serine 2"/>
    <property type="match status" value="1"/>
</dbReference>
<dbReference type="InterPro" id="IPR009003">
    <property type="entry name" value="Peptidase_S1_PA"/>
</dbReference>
<dbReference type="Proteomes" id="UP001152799">
    <property type="component" value="Chromosome 5"/>
</dbReference>
<accession>A0A9N9MQD2</accession>
<dbReference type="PANTHER" id="PTHR24276:SF98">
    <property type="entry name" value="FI18310P1-RELATED"/>
    <property type="match status" value="1"/>
</dbReference>
<proteinExistence type="inferred from homology"/>
<dbReference type="PROSITE" id="PS50240">
    <property type="entry name" value="TRYPSIN_DOM"/>
    <property type="match status" value="1"/>
</dbReference>
<evidence type="ECO:0000256" key="4">
    <source>
        <dbReference type="ARBA" id="ARBA00022825"/>
    </source>
</evidence>
<keyword evidence="9" id="KW-1185">Reference proteome</keyword>
<dbReference type="InterPro" id="IPR018114">
    <property type="entry name" value="TRYPSIN_HIS"/>
</dbReference>
<evidence type="ECO:0000259" key="7">
    <source>
        <dbReference type="PROSITE" id="PS50240"/>
    </source>
</evidence>
<dbReference type="AlphaFoldDB" id="A0A9N9MQD2"/>
<dbReference type="SMART" id="SM00020">
    <property type="entry name" value="Tryp_SPc"/>
    <property type="match status" value="1"/>
</dbReference>
<feature type="signal peptide" evidence="6">
    <location>
        <begin position="1"/>
        <end position="26"/>
    </location>
</feature>
<comment type="similarity">
    <text evidence="1">Belongs to the peptidase S1 family.</text>
</comment>
<dbReference type="Pfam" id="PF00089">
    <property type="entry name" value="Trypsin"/>
    <property type="match status" value="1"/>
</dbReference>
<evidence type="ECO:0000256" key="2">
    <source>
        <dbReference type="ARBA" id="ARBA00022670"/>
    </source>
</evidence>
<keyword evidence="6" id="KW-0732">Signal</keyword>
<keyword evidence="3" id="KW-0378">Hydrolase</keyword>
<keyword evidence="4" id="KW-0720">Serine protease</keyword>
<dbReference type="InterPro" id="IPR043504">
    <property type="entry name" value="Peptidase_S1_PA_chymotrypsin"/>
</dbReference>
<dbReference type="OrthoDB" id="10051896at2759"/>
<dbReference type="PRINTS" id="PR00722">
    <property type="entry name" value="CHYMOTRYPSIN"/>
</dbReference>
<dbReference type="GO" id="GO:0006508">
    <property type="term" value="P:proteolysis"/>
    <property type="evidence" value="ECO:0007669"/>
    <property type="project" value="UniProtKB-KW"/>
</dbReference>
<evidence type="ECO:0000313" key="8">
    <source>
        <dbReference type="EMBL" id="CAG9769370.1"/>
    </source>
</evidence>
<dbReference type="PANTHER" id="PTHR24276">
    <property type="entry name" value="POLYSERASE-RELATED"/>
    <property type="match status" value="1"/>
</dbReference>
<protein>
    <recommendedName>
        <fullName evidence="7">Peptidase S1 domain-containing protein</fullName>
    </recommendedName>
</protein>